<dbReference type="Proteomes" id="UP000095280">
    <property type="component" value="Unplaced"/>
</dbReference>
<protein>
    <submittedName>
        <fullName evidence="3">Pecanex-like protein</fullName>
    </submittedName>
</protein>
<proteinExistence type="predicted"/>
<feature type="region of interest" description="Disordered" evidence="1">
    <location>
        <begin position="97"/>
        <end position="134"/>
    </location>
</feature>
<feature type="compositionally biased region" description="Pro residues" evidence="1">
    <location>
        <begin position="124"/>
        <end position="134"/>
    </location>
</feature>
<name>A0A1I8J4W4_9PLAT</name>
<evidence type="ECO:0000256" key="1">
    <source>
        <dbReference type="SAM" id="MobiDB-lite"/>
    </source>
</evidence>
<accession>A0A1I8J4W4</accession>
<dbReference type="WBParaSite" id="maker-uti_cns_0045856-snap-gene-1.11-mRNA-1">
    <property type="protein sequence ID" value="maker-uti_cns_0045856-snap-gene-1.11-mRNA-1"/>
    <property type="gene ID" value="maker-uti_cns_0045856-snap-gene-1.11"/>
</dbReference>
<feature type="region of interest" description="Disordered" evidence="1">
    <location>
        <begin position="1"/>
        <end position="71"/>
    </location>
</feature>
<reference evidence="3" key="1">
    <citation type="submission" date="2016-11" db="UniProtKB">
        <authorList>
            <consortium name="WormBaseParasite"/>
        </authorList>
    </citation>
    <scope>IDENTIFICATION</scope>
</reference>
<dbReference type="AlphaFoldDB" id="A0A1I8J4W4"/>
<keyword evidence="2" id="KW-1185">Reference proteome</keyword>
<sequence>DSLAVQRQQQTRRAAGGQQPALEHSASSSLAQAEEEGHSRSSCEEVGVVAGNTSLPRKKQPPNPTGNNYESLLLLRGRKAADGAEISGTGDAHGLEYHRLHYSTVPHQQQHRAAQDPTRRSQKPTPPPLLAASY</sequence>
<feature type="compositionally biased region" description="Low complexity" evidence="1">
    <location>
        <begin position="1"/>
        <end position="32"/>
    </location>
</feature>
<evidence type="ECO:0000313" key="2">
    <source>
        <dbReference type="Proteomes" id="UP000095280"/>
    </source>
</evidence>
<organism evidence="2 3">
    <name type="scientific">Macrostomum lignano</name>
    <dbReference type="NCBI Taxonomy" id="282301"/>
    <lineage>
        <taxon>Eukaryota</taxon>
        <taxon>Metazoa</taxon>
        <taxon>Spiralia</taxon>
        <taxon>Lophotrochozoa</taxon>
        <taxon>Platyhelminthes</taxon>
        <taxon>Rhabditophora</taxon>
        <taxon>Macrostomorpha</taxon>
        <taxon>Macrostomida</taxon>
        <taxon>Macrostomidae</taxon>
        <taxon>Macrostomum</taxon>
    </lineage>
</organism>
<evidence type="ECO:0000313" key="3">
    <source>
        <dbReference type="WBParaSite" id="maker-uti_cns_0045856-snap-gene-1.11-mRNA-1"/>
    </source>
</evidence>